<dbReference type="AlphaFoldDB" id="A0A7C3ZXX3"/>
<organism evidence="1">
    <name type="scientific">Planktothricoides sp. SpSt-374</name>
    <dbReference type="NCBI Taxonomy" id="2282167"/>
    <lineage>
        <taxon>Bacteria</taxon>
        <taxon>Bacillati</taxon>
        <taxon>Cyanobacteriota</taxon>
        <taxon>Cyanophyceae</taxon>
        <taxon>Oscillatoriophycideae</taxon>
        <taxon>Oscillatoriales</taxon>
        <taxon>Oscillatoriaceae</taxon>
        <taxon>Planktothricoides</taxon>
    </lineage>
</organism>
<proteinExistence type="predicted"/>
<accession>A0A7C3ZXX3</accession>
<keyword evidence="1" id="KW-0012">Acyltransferase</keyword>
<dbReference type="SUPFAM" id="SSF69593">
    <property type="entry name" value="Glycerol-3-phosphate (1)-acyltransferase"/>
    <property type="match status" value="1"/>
</dbReference>
<evidence type="ECO:0000313" key="1">
    <source>
        <dbReference type="EMBL" id="HGG01507.1"/>
    </source>
</evidence>
<keyword evidence="1" id="KW-0808">Transferase</keyword>
<dbReference type="EMBL" id="DSPX01000129">
    <property type="protein sequence ID" value="HGG01507.1"/>
    <property type="molecule type" value="Genomic_DNA"/>
</dbReference>
<dbReference type="InterPro" id="IPR016676">
    <property type="entry name" value="P_lipid/glycerol_AcTrfase_prd"/>
</dbReference>
<dbReference type="GO" id="GO:0016020">
    <property type="term" value="C:membrane"/>
    <property type="evidence" value="ECO:0007669"/>
    <property type="project" value="TreeGrafter"/>
</dbReference>
<dbReference type="PANTHER" id="PTHR22753">
    <property type="entry name" value="TRANSMEMBRANE PROTEIN 68"/>
    <property type="match status" value="1"/>
</dbReference>
<comment type="caution">
    <text evidence="1">The sequence shown here is derived from an EMBL/GenBank/DDBJ whole genome shotgun (WGS) entry which is preliminary data.</text>
</comment>
<protein>
    <submittedName>
        <fullName evidence="1">Glycerol acyltransferase</fullName>
    </submittedName>
</protein>
<dbReference type="PIRSF" id="PIRSF016753">
    <property type="entry name" value="P_lipid/glycerol_ac_tran_prd"/>
    <property type="match status" value="1"/>
</dbReference>
<name>A0A7C3ZXX3_9CYAN</name>
<reference evidence="1" key="1">
    <citation type="journal article" date="2020" name="mSystems">
        <title>Genome- and Community-Level Interaction Insights into Carbon Utilization and Element Cycling Functions of Hydrothermarchaeota in Hydrothermal Sediment.</title>
        <authorList>
            <person name="Zhou Z."/>
            <person name="Liu Y."/>
            <person name="Xu W."/>
            <person name="Pan J."/>
            <person name="Luo Z.H."/>
            <person name="Li M."/>
        </authorList>
    </citation>
    <scope>NUCLEOTIDE SEQUENCE [LARGE SCALE GENOMIC DNA]</scope>
    <source>
        <strain evidence="1">SpSt-374</strain>
    </source>
</reference>
<sequence>MPKFDGWSLDDRNPEVIKSLMPQWEWFYQHYFRVQTDGWHHVPSRGKALVVGSHNGGLAAPDMFMFMYDWVRRFGFERLSYGLMHPNVWKVFPDLAKMAVQCGAIVAHPKMAFAALERDAMVTVYPGGAYDVFRPHSMRDKIYFAGNKAFIKVALIAEAPILPIISHGAHDTLIVLGEFYAQARQLHELVGINWLCGVDPVVFPIYLGLPWGISFGPLPNIPLPAQIHTRVCEPIVFEKYGRKASKDRDYVDACYNQVVGQMQQALDQLVREQQG</sequence>
<gene>
    <name evidence="1" type="ORF">ENR15_12875</name>
</gene>
<dbReference type="PANTHER" id="PTHR22753:SF14">
    <property type="entry name" value="MONOACYLGLYCEROL_DIACYLGLYCEROL O-ACYLTRANSFERASE"/>
    <property type="match status" value="1"/>
</dbReference>
<dbReference type="GO" id="GO:0016746">
    <property type="term" value="F:acyltransferase activity"/>
    <property type="evidence" value="ECO:0007669"/>
    <property type="project" value="UniProtKB-KW"/>
</dbReference>